<evidence type="ECO:0000256" key="1">
    <source>
        <dbReference type="SAM" id="MobiDB-lite"/>
    </source>
</evidence>
<accession>A0A1E7FVV2</accession>
<reference evidence="2 3" key="1">
    <citation type="submission" date="2016-09" db="EMBL/GenBank/DDBJ databases">
        <title>Extensive genetic diversity and differential bi-allelic expression allows diatom success in the polar Southern Ocean.</title>
        <authorList>
            <consortium name="DOE Joint Genome Institute"/>
            <person name="Mock T."/>
            <person name="Otillar R.P."/>
            <person name="Strauss J."/>
            <person name="Dupont C."/>
            <person name="Frickenhaus S."/>
            <person name="Maumus F."/>
            <person name="Mcmullan M."/>
            <person name="Sanges R."/>
            <person name="Schmutz J."/>
            <person name="Toseland A."/>
            <person name="Valas R."/>
            <person name="Veluchamy A."/>
            <person name="Ward B.J."/>
            <person name="Allen A."/>
            <person name="Barry K."/>
            <person name="Falciatore A."/>
            <person name="Ferrante M."/>
            <person name="Fortunato A.E."/>
            <person name="Gloeckner G."/>
            <person name="Gruber A."/>
            <person name="Hipkin R."/>
            <person name="Janech M."/>
            <person name="Kroth P."/>
            <person name="Leese F."/>
            <person name="Lindquist E."/>
            <person name="Lyon B.R."/>
            <person name="Martin J."/>
            <person name="Mayer C."/>
            <person name="Parker M."/>
            <person name="Quesneville H."/>
            <person name="Raymond J."/>
            <person name="Uhlig C."/>
            <person name="Valentin K.U."/>
            <person name="Worden A.Z."/>
            <person name="Armbrust E.V."/>
            <person name="Bowler C."/>
            <person name="Green B."/>
            <person name="Moulton V."/>
            <person name="Van Oosterhout C."/>
            <person name="Grigoriev I."/>
        </authorList>
    </citation>
    <scope>NUCLEOTIDE SEQUENCE [LARGE SCALE GENOMIC DNA]</scope>
    <source>
        <strain evidence="2 3">CCMP1102</strain>
    </source>
</reference>
<sequence>MSSAPTSGSTPPATGGNNTNNNGGRTGYQGNRNRNNNNNNNNTTAKRNQFKGLAGSDTALFEKVVTVGPNQSTQIVDLTDALVTYCGSKGYGKWAESITELNRFDETDFVGAPPSQSSYGTIAANLFTYSATGAEQYKIAYDMWKARYNHTLKDFIEYEKNAVHIFLALKGQFEQIAWDDLQHDGRYATVVASQCPVQLIELLLETCSTNETSTWEPLGRLRHMRKSITYMQKPKNSSSAVDTAQYKRHLSVYVNNASRAGGDFVFGTKFYEPFLVDAGETLISYLGMTASDKKVYDKKVSDLVVGILMIEGCKSKNLKTNLKNQFLTGNADCYPVTASKAYELIDKYEDDTPTTSDQTPRTAKQKKAAAAARKAANEQQDDGNVAGAHVVEMETKAVVLAAVSDNGIIHQNAFEPIMTQEEFEDEDLGEVACITIGDHYYPSDDEQMPALHDRAADDSSSDGSSVDSNDPFNIVHIDGNDDSTYMTPDSMDFDTDDFSYDDSISDDEVMPGLQPRTYGASTTSSESSASTTVGDKDFQTVICEASYVCDTDEDSSAATFTSHDDSVITNIGVLHSIEDPCTSMNITSLNVPIRMEQSVRQYLVSTVVDSPKLSMINGKKTSNIANMVDVRQRFGGNIQMYRKESKYLGRSTTQFTLYKMLPYLYRSGRPKSIFPDKFETLKDGRTLNNTKCLLPSNLLVNVVTEDQKSSILRIPDATAWIFHAYAFGTVGFADNQASLSNIVPPCLELFPTIQASEARSGPNKKTRGNISLNALVLDSAASLHLFANAAMLQNIRPATKPTPIHCGGKSWFNNQVGDLCDDLKSLPLPQDELHLHEDGVANLVSLALLSKSHRIFLDSRIDNAFYVYKDNGEYIRFQLESNGLYCLHVDDGSSPTTLLTTVEEEKKMFSALDVKRASLARYIQDCLCLPSDEDFAHGLETGAIKECGVYQVHQGEDPWRPIDDAIHEDAKEIADGSDLYGGSIDERCKKLLIPPYMPGAYVYGVPGGSTNSIEKSRTFDALYLRPNDGGGGHFVYNISTKQRNSVPRVIGLEGKGIPMTNDIINTINEQGKSECQPDGLIFGDMDNITTILDLEPSNEGEEQPEFDDDDASDRSYRPQDDDSMTSDDHDMPPNQYDDEEAGVGEGIAPEEPIVDDDDDDPMLEELNVVEEEDSGDNTSIDQDNQSETGIEEIDEDSNPGPDQSEEEDEEEEPPRMKGLDGNYWNRKGEANYCLSIIKGFGNLEATLSTPQYGFKKGLTIFGGPGNAIMGVSQADYDWYEDQYKEAKKASKLLVAKLLAETNTT</sequence>
<proteinExistence type="predicted"/>
<feature type="region of interest" description="Disordered" evidence="1">
    <location>
        <begin position="350"/>
        <end position="383"/>
    </location>
</feature>
<feature type="compositionally biased region" description="Acidic residues" evidence="1">
    <location>
        <begin position="1096"/>
        <end position="1111"/>
    </location>
</feature>
<dbReference type="InParanoid" id="A0A1E7FVV2"/>
<feature type="compositionally biased region" description="Low complexity" evidence="1">
    <location>
        <begin position="520"/>
        <end position="532"/>
    </location>
</feature>
<dbReference type="EMBL" id="KV784353">
    <property type="protein sequence ID" value="OEU22257.1"/>
    <property type="molecule type" value="Genomic_DNA"/>
</dbReference>
<feature type="region of interest" description="Disordered" evidence="1">
    <location>
        <begin position="1"/>
        <end position="47"/>
    </location>
</feature>
<gene>
    <name evidence="2" type="ORF">FRACYDRAFT_232411</name>
</gene>
<feature type="compositionally biased region" description="Low complexity" evidence="1">
    <location>
        <begin position="461"/>
        <end position="470"/>
    </location>
</feature>
<dbReference type="Proteomes" id="UP000095751">
    <property type="component" value="Unassembled WGS sequence"/>
</dbReference>
<feature type="region of interest" description="Disordered" evidence="1">
    <location>
        <begin position="452"/>
        <end position="532"/>
    </location>
</feature>
<protein>
    <submittedName>
        <fullName evidence="2">Uncharacterized protein</fullName>
    </submittedName>
</protein>
<dbReference type="KEGG" id="fcy:FRACYDRAFT_232411"/>
<evidence type="ECO:0000313" key="2">
    <source>
        <dbReference type="EMBL" id="OEU22257.1"/>
    </source>
</evidence>
<feature type="compositionally biased region" description="Acidic residues" evidence="1">
    <location>
        <begin position="491"/>
        <end position="509"/>
    </location>
</feature>
<feature type="region of interest" description="Disordered" evidence="1">
    <location>
        <begin position="1095"/>
        <end position="1142"/>
    </location>
</feature>
<feature type="compositionally biased region" description="Low complexity" evidence="1">
    <location>
        <begin position="1"/>
        <end position="44"/>
    </location>
</feature>
<evidence type="ECO:0000313" key="3">
    <source>
        <dbReference type="Proteomes" id="UP000095751"/>
    </source>
</evidence>
<keyword evidence="3" id="KW-1185">Reference proteome</keyword>
<feature type="compositionally biased region" description="Polar residues" evidence="1">
    <location>
        <begin position="1176"/>
        <end position="1188"/>
    </location>
</feature>
<feature type="compositionally biased region" description="Polar residues" evidence="1">
    <location>
        <begin position="353"/>
        <end position="362"/>
    </location>
</feature>
<feature type="region of interest" description="Disordered" evidence="1">
    <location>
        <begin position="1168"/>
        <end position="1222"/>
    </location>
</feature>
<feature type="compositionally biased region" description="Acidic residues" evidence="1">
    <location>
        <begin position="1189"/>
        <end position="1212"/>
    </location>
</feature>
<name>A0A1E7FVV2_9STRA</name>
<feature type="compositionally biased region" description="Basic and acidic residues" evidence="1">
    <location>
        <begin position="1112"/>
        <end position="1131"/>
    </location>
</feature>
<organism evidence="2 3">
    <name type="scientific">Fragilariopsis cylindrus CCMP1102</name>
    <dbReference type="NCBI Taxonomy" id="635003"/>
    <lineage>
        <taxon>Eukaryota</taxon>
        <taxon>Sar</taxon>
        <taxon>Stramenopiles</taxon>
        <taxon>Ochrophyta</taxon>
        <taxon>Bacillariophyta</taxon>
        <taxon>Bacillariophyceae</taxon>
        <taxon>Bacillariophycidae</taxon>
        <taxon>Bacillariales</taxon>
        <taxon>Bacillariaceae</taxon>
        <taxon>Fragilariopsis</taxon>
    </lineage>
</organism>